<accession>A0A1J4K6T9</accession>
<dbReference type="Gene3D" id="2.40.50.40">
    <property type="match status" value="1"/>
</dbReference>
<dbReference type="GeneID" id="94840088"/>
<evidence type="ECO:0000259" key="3">
    <source>
        <dbReference type="PROSITE" id="PS50013"/>
    </source>
</evidence>
<dbReference type="PROSITE" id="PS50013">
    <property type="entry name" value="CHROMO_2"/>
    <property type="match status" value="1"/>
</dbReference>
<dbReference type="AlphaFoldDB" id="A0A1J4K6T9"/>
<reference evidence="4" key="1">
    <citation type="submission" date="2016-10" db="EMBL/GenBank/DDBJ databases">
        <authorList>
            <person name="Benchimol M."/>
            <person name="Almeida L.G."/>
            <person name="Vasconcelos A.T."/>
            <person name="Perreira-Neves A."/>
            <person name="Rosa I.A."/>
            <person name="Tasca T."/>
            <person name="Bogo M.R."/>
            <person name="de Souza W."/>
        </authorList>
    </citation>
    <scope>NUCLEOTIDE SEQUENCE [LARGE SCALE GENOMIC DNA]</scope>
    <source>
        <strain evidence="4">K</strain>
    </source>
</reference>
<dbReference type="CDD" id="cd00024">
    <property type="entry name" value="CD_CSD"/>
    <property type="match status" value="1"/>
</dbReference>
<dbReference type="InterPro" id="IPR051219">
    <property type="entry name" value="Heterochromatin_chromo-domain"/>
</dbReference>
<gene>
    <name evidence="4" type="ORF">TRFO_27184</name>
</gene>
<dbReference type="GO" id="GO:0005634">
    <property type="term" value="C:nucleus"/>
    <property type="evidence" value="ECO:0007669"/>
    <property type="project" value="UniProtKB-SubCell"/>
</dbReference>
<organism evidence="4 5">
    <name type="scientific">Tritrichomonas foetus</name>
    <dbReference type="NCBI Taxonomy" id="1144522"/>
    <lineage>
        <taxon>Eukaryota</taxon>
        <taxon>Metamonada</taxon>
        <taxon>Parabasalia</taxon>
        <taxon>Tritrichomonadida</taxon>
        <taxon>Tritrichomonadidae</taxon>
        <taxon>Tritrichomonas</taxon>
    </lineage>
</organism>
<proteinExistence type="predicted"/>
<dbReference type="OrthoDB" id="433924at2759"/>
<dbReference type="InterPro" id="IPR023780">
    <property type="entry name" value="Chromo_domain"/>
</dbReference>
<dbReference type="VEuPathDB" id="TrichDB:TRFO_27184"/>
<dbReference type="EMBL" id="MLAK01000767">
    <property type="protein sequence ID" value="OHT05173.1"/>
    <property type="molecule type" value="Genomic_DNA"/>
</dbReference>
<comment type="subcellular location">
    <subcellularLocation>
        <location evidence="1">Nucleus</location>
    </subcellularLocation>
</comment>
<dbReference type="InterPro" id="IPR016197">
    <property type="entry name" value="Chromo-like_dom_sf"/>
</dbReference>
<keyword evidence="5" id="KW-1185">Reference proteome</keyword>
<keyword evidence="2" id="KW-0539">Nucleus</keyword>
<dbReference type="RefSeq" id="XP_068358309.1">
    <property type="nucleotide sequence ID" value="XM_068505384.1"/>
</dbReference>
<dbReference type="PANTHER" id="PTHR22812">
    <property type="entry name" value="CHROMOBOX PROTEIN"/>
    <property type="match status" value="1"/>
</dbReference>
<dbReference type="Pfam" id="PF00385">
    <property type="entry name" value="Chromo"/>
    <property type="match status" value="1"/>
</dbReference>
<dbReference type="SMART" id="SM00298">
    <property type="entry name" value="CHROMO"/>
    <property type="match status" value="1"/>
</dbReference>
<dbReference type="Proteomes" id="UP000179807">
    <property type="component" value="Unassembled WGS sequence"/>
</dbReference>
<dbReference type="SUPFAM" id="SSF54160">
    <property type="entry name" value="Chromo domain-like"/>
    <property type="match status" value="1"/>
</dbReference>
<dbReference type="InterPro" id="IPR000953">
    <property type="entry name" value="Chromo/chromo_shadow_dom"/>
</dbReference>
<evidence type="ECO:0000256" key="1">
    <source>
        <dbReference type="ARBA" id="ARBA00004123"/>
    </source>
</evidence>
<name>A0A1J4K6T9_9EUKA</name>
<protein>
    <recommendedName>
        <fullName evidence="3">Chromo domain-containing protein</fullName>
    </recommendedName>
</protein>
<evidence type="ECO:0000313" key="5">
    <source>
        <dbReference type="Proteomes" id="UP000179807"/>
    </source>
</evidence>
<evidence type="ECO:0000313" key="4">
    <source>
        <dbReference type="EMBL" id="OHT05173.1"/>
    </source>
</evidence>
<comment type="caution">
    <text evidence="4">The sequence shown here is derived from an EMBL/GenBank/DDBJ whole genome shotgun (WGS) entry which is preliminary data.</text>
</comment>
<evidence type="ECO:0000256" key="2">
    <source>
        <dbReference type="ARBA" id="ARBA00023242"/>
    </source>
</evidence>
<feature type="domain" description="Chromo" evidence="3">
    <location>
        <begin position="11"/>
        <end position="69"/>
    </location>
</feature>
<sequence>MSSEQEEESDYEVEEIIKHRKTSSGYTYYLKWKGFPSSANTWEKEKNLACPELLKKYWDDIKAQEGKKKQKKRSLAKRAKKKKLSKEKVNNMNILACRKDYNDEFIFLIEKPNGKKEEYNMDYLKVKYKSVLIRYFESIILTTSTINVKSTQISNKKNPSESHDNN</sequence>